<proteinExistence type="predicted"/>
<keyword evidence="3" id="KW-1185">Reference proteome</keyword>
<gene>
    <name evidence="2" type="ORF">D3P09_02930</name>
</gene>
<protein>
    <submittedName>
        <fullName evidence="2">Uncharacterized protein</fullName>
    </submittedName>
</protein>
<dbReference type="EMBL" id="QXQB01000001">
    <property type="protein sequence ID" value="RJX40987.1"/>
    <property type="molecule type" value="Genomic_DNA"/>
</dbReference>
<reference evidence="2 3" key="1">
    <citation type="submission" date="2018-09" db="EMBL/GenBank/DDBJ databases">
        <title>Paenibacillus aracenensis nov. sp. isolated from a cave in southern Spain.</title>
        <authorList>
            <person name="Jurado V."/>
            <person name="Gutierrez-Patricio S."/>
            <person name="Gonzalez-Pimentel J.L."/>
            <person name="Miller A.Z."/>
            <person name="Laiz L."/>
            <person name="Saiz-Jimenez C."/>
        </authorList>
    </citation>
    <scope>NUCLEOTIDE SEQUENCE [LARGE SCALE GENOMIC DNA]</scope>
    <source>
        <strain evidence="2 3">JCM 19203</strain>
    </source>
</reference>
<name>A0A3A6PIC4_9BACL</name>
<evidence type="ECO:0000313" key="2">
    <source>
        <dbReference type="EMBL" id="RJX40987.1"/>
    </source>
</evidence>
<dbReference type="AlphaFoldDB" id="A0A3A6PIC4"/>
<dbReference type="RefSeq" id="WP_120107055.1">
    <property type="nucleotide sequence ID" value="NZ_QXQB01000001.1"/>
</dbReference>
<dbReference type="OrthoDB" id="116695at2"/>
<feature type="chain" id="PRO_5017362446" evidence="1">
    <location>
        <begin position="29"/>
        <end position="274"/>
    </location>
</feature>
<keyword evidence="1" id="KW-0732">Signal</keyword>
<feature type="signal peptide" evidence="1">
    <location>
        <begin position="1"/>
        <end position="28"/>
    </location>
</feature>
<organism evidence="2 3">
    <name type="scientific">Paenibacillus pinisoli</name>
    <dbReference type="NCBI Taxonomy" id="1276110"/>
    <lineage>
        <taxon>Bacteria</taxon>
        <taxon>Bacillati</taxon>
        <taxon>Bacillota</taxon>
        <taxon>Bacilli</taxon>
        <taxon>Bacillales</taxon>
        <taxon>Paenibacillaceae</taxon>
        <taxon>Paenibacillus</taxon>
    </lineage>
</organism>
<evidence type="ECO:0000313" key="3">
    <source>
        <dbReference type="Proteomes" id="UP000267798"/>
    </source>
</evidence>
<evidence type="ECO:0000256" key="1">
    <source>
        <dbReference type="SAM" id="SignalP"/>
    </source>
</evidence>
<accession>A0A3A6PIC4</accession>
<comment type="caution">
    <text evidence="2">The sequence shown here is derived from an EMBL/GenBank/DDBJ whole genome shotgun (WGS) entry which is preliminary data.</text>
</comment>
<sequence length="274" mass="30362">MNNNNVKKAAVILSITAVLATFSGQAWAAQSSRVVAPAPAALSDSKNPYYVAGIDDPKEFTTYFAQLQKAVKENKPEDAAKLIAYPMNWNQDNKQVVIHNKDEFIQNYDRIFTARVRDQLLAQAEDKVFVNWKGIMAGEGDLWIGKQNNKLGVIAVNIINNPYEVAGIRSAAEFEHFLTKLQNDVRKGNKAAVAGSMTYPLTVNSKDKTVEIISKRDFMSKYDKIMTASVKKKLLAQKVEAVQLFINWKGVMVGEGALWMGQTGEAIGVFAINQ</sequence>
<dbReference type="Proteomes" id="UP000267798">
    <property type="component" value="Unassembled WGS sequence"/>
</dbReference>